<organism evidence="3">
    <name type="scientific">Salmonella enterica subsp. enterica serovar Agona</name>
    <dbReference type="NCBI Taxonomy" id="58095"/>
    <lineage>
        <taxon>Bacteria</taxon>
        <taxon>Pseudomonadati</taxon>
        <taxon>Pseudomonadota</taxon>
        <taxon>Gammaproteobacteria</taxon>
        <taxon>Enterobacterales</taxon>
        <taxon>Enterobacteriaceae</taxon>
        <taxon>Salmonella</taxon>
    </lineage>
</organism>
<reference evidence="3" key="1">
    <citation type="journal article" date="2018" name="Genome Biol.">
        <title>SKESA: strategic k-mer extension for scrupulous assemblies.</title>
        <authorList>
            <person name="Souvorov A."/>
            <person name="Agarwala R."/>
            <person name="Lipman D.J."/>
        </authorList>
    </citation>
    <scope>NUCLEOTIDE SEQUENCE</scope>
    <source>
        <strain evidence="3">12-8479</strain>
    </source>
</reference>
<keyword evidence="1" id="KW-1133">Transmembrane helix</keyword>
<dbReference type="AlphaFoldDB" id="A0A741P1A0"/>
<dbReference type="Pfam" id="PF05707">
    <property type="entry name" value="Zot"/>
    <property type="match status" value="1"/>
</dbReference>
<keyword evidence="1" id="KW-0472">Membrane</keyword>
<comment type="caution">
    <text evidence="3">The sequence shown here is derived from an EMBL/GenBank/DDBJ whole genome shotgun (WGS) entry which is preliminary data.</text>
</comment>
<evidence type="ECO:0000313" key="3">
    <source>
        <dbReference type="EMBL" id="HAF0892906.1"/>
    </source>
</evidence>
<protein>
    <recommendedName>
        <fullName evidence="2">Zona occludens toxin N-terminal domain-containing protein</fullName>
    </recommendedName>
</protein>
<feature type="domain" description="Zona occludens toxin N-terminal" evidence="2">
    <location>
        <begin position="3"/>
        <end position="206"/>
    </location>
</feature>
<dbReference type="InterPro" id="IPR008900">
    <property type="entry name" value="Zot_N"/>
</dbReference>
<proteinExistence type="predicted"/>
<dbReference type="EMBL" id="DAAUAP010000099">
    <property type="protein sequence ID" value="HAF0892906.1"/>
    <property type="molecule type" value="Genomic_DNA"/>
</dbReference>
<name>A0A741P1A0_SALET</name>
<evidence type="ECO:0000259" key="2">
    <source>
        <dbReference type="Pfam" id="PF05707"/>
    </source>
</evidence>
<dbReference type="InterPro" id="IPR027417">
    <property type="entry name" value="P-loop_NTPase"/>
</dbReference>
<reference evidence="3" key="2">
    <citation type="submission" date="2018-07" db="EMBL/GenBank/DDBJ databases">
        <authorList>
            <consortium name="NCBI Pathogen Detection Project"/>
        </authorList>
    </citation>
    <scope>NUCLEOTIDE SEQUENCE</scope>
    <source>
        <strain evidence="3">12-8479</strain>
    </source>
</reference>
<feature type="transmembrane region" description="Helical" evidence="1">
    <location>
        <begin position="225"/>
        <end position="247"/>
    </location>
</feature>
<sequence>MAISAYVGVPGHGKSYEVVGSVILPAYLAGRRIVTNIDGVKESNFYEYAKRHNKDLNSLGTIINCTNDDVLSPQFLPYKDAEEETFCKSGDLIAIDEAWRFWDSDKNICKEHKAFFAEHRHMSDKDTLATCDIVVINQSLDTIARFIKTRIETTYRMQKHVSVGLKNRYRVDVFTGVKLFKNSRVTSYQNKYNKEIFALYHSHYGGQGDEQTTDDRQNIFKQKKLWVLFSFIIIMLCSSGYFVYSFFKGSTPENKEVSTPQNKQIATNVTVKNNESLPKQQVIQKPGLSKRWRINGTLVKEGKSFVILTDSVGLNRLVSRAGFSNDGLMLNGIVDGEIVSYFSGEKS</sequence>
<keyword evidence="1" id="KW-0812">Transmembrane</keyword>
<evidence type="ECO:0000256" key="1">
    <source>
        <dbReference type="SAM" id="Phobius"/>
    </source>
</evidence>
<dbReference type="Gene3D" id="3.40.50.300">
    <property type="entry name" value="P-loop containing nucleotide triphosphate hydrolases"/>
    <property type="match status" value="1"/>
</dbReference>
<accession>A0A741P1A0</accession>
<gene>
    <name evidence="3" type="ORF">G9G25_004890</name>
</gene>